<dbReference type="CDD" id="cd14978">
    <property type="entry name" value="7tmA_FMRFamide_R-like"/>
    <property type="match status" value="1"/>
</dbReference>
<feature type="transmembrane region" description="Helical" evidence="5">
    <location>
        <begin position="193"/>
        <end position="213"/>
    </location>
</feature>
<evidence type="ECO:0000313" key="6">
    <source>
        <dbReference type="EMBL" id="CAH0552066.1"/>
    </source>
</evidence>
<dbReference type="PRINTS" id="PR00237">
    <property type="entry name" value="GPCRRHODOPSN"/>
</dbReference>
<feature type="transmembrane region" description="Helical" evidence="5">
    <location>
        <begin position="319"/>
        <end position="342"/>
    </location>
</feature>
<dbReference type="OrthoDB" id="5864054at2759"/>
<keyword evidence="7" id="KW-1185">Reference proteome</keyword>
<dbReference type="GO" id="GO:0008528">
    <property type="term" value="F:G protein-coupled peptide receptor activity"/>
    <property type="evidence" value="ECO:0007669"/>
    <property type="project" value="InterPro"/>
</dbReference>
<feature type="transmembrane region" description="Helical" evidence="5">
    <location>
        <begin position="251"/>
        <end position="274"/>
    </location>
</feature>
<evidence type="ECO:0000256" key="2">
    <source>
        <dbReference type="ARBA" id="ARBA00022692"/>
    </source>
</evidence>
<dbReference type="PANTHER" id="PTHR46273">
    <property type="entry name" value="MYOSUPPRESSIN RECEPTOR 1, ISOFORM B-RELATED"/>
    <property type="match status" value="1"/>
</dbReference>
<evidence type="ECO:0000256" key="3">
    <source>
        <dbReference type="ARBA" id="ARBA00022989"/>
    </source>
</evidence>
<evidence type="ECO:0000313" key="7">
    <source>
        <dbReference type="Proteomes" id="UP001154078"/>
    </source>
</evidence>
<feature type="transmembrane region" description="Helical" evidence="5">
    <location>
        <begin position="143"/>
        <end position="173"/>
    </location>
</feature>
<comment type="subcellular location">
    <subcellularLocation>
        <location evidence="1">Membrane</location>
    </subcellularLocation>
</comment>
<dbReference type="SUPFAM" id="SSF81321">
    <property type="entry name" value="Family A G protein-coupled receptor-like"/>
    <property type="match status" value="1"/>
</dbReference>
<organism evidence="6 7">
    <name type="scientific">Brassicogethes aeneus</name>
    <name type="common">Rape pollen beetle</name>
    <name type="synonym">Meligethes aeneus</name>
    <dbReference type="NCBI Taxonomy" id="1431903"/>
    <lineage>
        <taxon>Eukaryota</taxon>
        <taxon>Metazoa</taxon>
        <taxon>Ecdysozoa</taxon>
        <taxon>Arthropoda</taxon>
        <taxon>Hexapoda</taxon>
        <taxon>Insecta</taxon>
        <taxon>Pterygota</taxon>
        <taxon>Neoptera</taxon>
        <taxon>Endopterygota</taxon>
        <taxon>Coleoptera</taxon>
        <taxon>Polyphaga</taxon>
        <taxon>Cucujiformia</taxon>
        <taxon>Nitidulidae</taxon>
        <taxon>Meligethinae</taxon>
        <taxon>Brassicogethes</taxon>
    </lineage>
</organism>
<dbReference type="PANTHER" id="PTHR46273:SF4">
    <property type="entry name" value="AT19640P"/>
    <property type="match status" value="1"/>
</dbReference>
<dbReference type="InterPro" id="IPR019427">
    <property type="entry name" value="7TM_GPCR_serpentine_rcpt_Srw"/>
</dbReference>
<evidence type="ECO:0000256" key="5">
    <source>
        <dbReference type="SAM" id="Phobius"/>
    </source>
</evidence>
<evidence type="ECO:0000256" key="4">
    <source>
        <dbReference type="ARBA" id="ARBA00023136"/>
    </source>
</evidence>
<protein>
    <submittedName>
        <fullName evidence="6">Uncharacterized protein</fullName>
    </submittedName>
</protein>
<dbReference type="AlphaFoldDB" id="A0A9P0FE21"/>
<dbReference type="Gene3D" id="1.20.1070.10">
    <property type="entry name" value="Rhodopsin 7-helix transmembrane proteins"/>
    <property type="match status" value="1"/>
</dbReference>
<sequence length="419" mass="47769">MNRTARMLNVDPTEFKKLAIELQLNLSESDIEGLIRTKMDYLNISNDSVPPQDDNLYCGGPLERIAETYGDKYHPYLAITVCIFGTLSNISNIAVLTRNDMANAPVNRILTALAVADMILMIEYIPFAYYYHIELKGDFDFPYVGAVFILFHMHITQILHTISICLTLALAIWRFLAIGYPHKNHLLCSKSRCSIAISLSYCLPIVLCIPTYLTLKISTSAVEEHNQTFILYHTSLSDTFQNDPSLLQVNFWVYAVFIKLLPCVILTFISFWLIRTLFKAKRRKQVLRGYDTYPLTDNGNAKKKTSKAERRADRTTKMLVAVLLLFLITEFPQGLFALLIGLKGKNLFLECYQKYGEVMDMLALLNGAINFILYCCMNRMFRTTFGQLFKSKILAKWPPNTPSEIHTTVLPNGTNSTEL</sequence>
<dbReference type="Proteomes" id="UP001154078">
    <property type="component" value="Chromosome 2"/>
</dbReference>
<dbReference type="InterPro" id="IPR053219">
    <property type="entry name" value="GPCR_Dmsr-1"/>
</dbReference>
<keyword evidence="3 5" id="KW-1133">Transmembrane helix</keyword>
<dbReference type="InterPro" id="IPR000276">
    <property type="entry name" value="GPCR_Rhodpsn"/>
</dbReference>
<keyword evidence="2 5" id="KW-0812">Transmembrane</keyword>
<gene>
    <name evidence="6" type="ORF">MELIAE_LOCUS4526</name>
</gene>
<name>A0A9P0FE21_BRAAE</name>
<dbReference type="GO" id="GO:0005886">
    <property type="term" value="C:plasma membrane"/>
    <property type="evidence" value="ECO:0007669"/>
    <property type="project" value="TreeGrafter"/>
</dbReference>
<proteinExistence type="predicted"/>
<dbReference type="Pfam" id="PF10324">
    <property type="entry name" value="7TM_GPCR_Srw"/>
    <property type="match status" value="1"/>
</dbReference>
<reference evidence="6" key="1">
    <citation type="submission" date="2021-12" db="EMBL/GenBank/DDBJ databases">
        <authorList>
            <person name="King R."/>
        </authorList>
    </citation>
    <scope>NUCLEOTIDE SEQUENCE</scope>
</reference>
<accession>A0A9P0FE21</accession>
<evidence type="ECO:0000256" key="1">
    <source>
        <dbReference type="ARBA" id="ARBA00004370"/>
    </source>
</evidence>
<feature type="transmembrane region" description="Helical" evidence="5">
    <location>
        <begin position="76"/>
        <end position="97"/>
    </location>
</feature>
<dbReference type="EMBL" id="OV121133">
    <property type="protein sequence ID" value="CAH0552066.1"/>
    <property type="molecule type" value="Genomic_DNA"/>
</dbReference>
<feature type="transmembrane region" description="Helical" evidence="5">
    <location>
        <begin position="362"/>
        <end position="381"/>
    </location>
</feature>
<feature type="transmembrane region" description="Helical" evidence="5">
    <location>
        <begin position="109"/>
        <end position="131"/>
    </location>
</feature>
<keyword evidence="4 5" id="KW-0472">Membrane</keyword>